<evidence type="ECO:0000313" key="3">
    <source>
        <dbReference type="Proteomes" id="UP000184172"/>
    </source>
</evidence>
<dbReference type="SMART" id="SM00382">
    <property type="entry name" value="AAA"/>
    <property type="match status" value="1"/>
</dbReference>
<reference evidence="3" key="1">
    <citation type="submission" date="2016-11" db="EMBL/GenBank/DDBJ databases">
        <authorList>
            <person name="Varghese N."/>
            <person name="Submissions S."/>
        </authorList>
    </citation>
    <scope>NUCLEOTIDE SEQUENCE [LARGE SCALE GENOMIC DNA]</scope>
    <source>
        <strain evidence="3">DSM 26349</strain>
    </source>
</reference>
<keyword evidence="3" id="KW-1185">Reference proteome</keyword>
<dbReference type="InterPro" id="IPR027417">
    <property type="entry name" value="P-loop_NTPase"/>
</dbReference>
<proteinExistence type="predicted"/>
<feature type="domain" description="AAA+ ATPase" evidence="1">
    <location>
        <begin position="309"/>
        <end position="491"/>
    </location>
</feature>
<dbReference type="InterPro" id="IPR003593">
    <property type="entry name" value="AAA+_ATPase"/>
</dbReference>
<protein>
    <recommendedName>
        <fullName evidence="1">AAA+ ATPase domain-containing protein</fullName>
    </recommendedName>
</protein>
<evidence type="ECO:0000259" key="1">
    <source>
        <dbReference type="SMART" id="SM00382"/>
    </source>
</evidence>
<dbReference type="OrthoDB" id="4770405at2"/>
<accession>A0A1M6MIB1</accession>
<dbReference type="EMBL" id="FQYV01000027">
    <property type="protein sequence ID" value="SHJ83164.1"/>
    <property type="molecule type" value="Genomic_DNA"/>
</dbReference>
<sequence>MSIKKTIPDADLSSAGDDFHILWAIKKSLDLLNFDERGLQAVTIEGVEENASKKLDPYGEKFLGIDLTEYYGGKDFKSADTICISQLKYSTRRADENFTYSKLYNGKKSYKGSIIHRLATTFKAFLDEYGRDEVIRKTTIKLVSNRSINSNHLNQINKLQGFLRKNKRPLSFNTALKNFPDISRDSFDKLRNASDLNLVDYTDFIRLLDFEDCGTNSRQVLEFELIKSISETGIKSRNQFNSLFQMIWRKMMPESEGERTITLIDVVANYGFSSIENLFPVSQNFEESPNAVKRGQLDEIISLIGGNTTYLPICIHGGAGIGKSTIIHQVKNKLPEYSECILFDCYGAGKYQNPEDKRHLHRKAITQLANELAKNVGADFLLIQNESDDVYLTEFIKRIKRGVEILRNRNPLASLVFIIDAADNSITAARNNGEKSFVEDLMNIEIPEGCHFIVTSRTYRKDSLLLPDKYLDIELKPFSLDETTLFIKKSFPDITDEEILEFHKYTKGIPRVQFYSLDLREQGINEIINYLKPNGKTVEDLILDKIEQAIIRIGKDKRPLVGEFFKLLISLPRPVPIEYLSEILNVEISFLSDLSFDIWNGLILEDGLLRFRDEDFENYVKQTYQSTKEELKQIAKLFLNKAKTDEYASINLGSLLFTADYKNELVEIVLKRELLEFPKDTIRNKEVYANRTKLALKVSKDVQDSLTYFKLLFIAAEESKTDKALTQLLIGYPDLVSRFGDEISLSRLKLKSNEKPWGGSFHLKLAGIYSRRVENKEIALKHLKTAHEWINWRRSKKDEELRDYTIETIDIAYEAEAVLRIFGTEKAIETINRWRPKEIRLSVGNYLVENIISYSKNEEINSWLKYPKFRLVSQVFMICKSFQYGIPINYGINSIAIRLANVLPRVQTEFKENFKQLIIQFCGILAYHKIDAEIILGVLAEIKTKPLERIPYFYNSYSDKDEEKVMSNFLTKETLILSLNEEEADLENFYPEKFNDIDKIKDYEKRNSLERDKKEFTGFYKYAIAIFQLHSDILTGRIDKKVCLAKFQSICSKIHKDYDFKYQNRHWSNDRLIFLSGKLTEIALIFQDTFKLIDLIISSFDSKTDKLRLRFEVLNKIILQKDLLKISYKLIDESDKIIKASDISAKEITDNYIKCLLLSSKIDGSFGQYFFDEAIKATSEIDYEAFTQILSIYYLSGTGITKPNPKLAYEYARFIEYCDVKLGYYDKKHFPYLEGLLGIGNIDTSSMFATICRWHHRNIVSIGRRINSLTKRALEKGYIDHIVSSSLLPLKINYNYEELEQLYKLLIQKFDETSNSEAKDTFIKEEFRNLQFDKDKHFVRKIYDEIKSGKFIDKSTVSEIKNYIDFLDSLENKKEENSNIGNFNKEDFQHNIDLSAIDISSTKELEKAIDSIIVNNADSYNHRWNIENFLSDIVDKCTPNEYIQFLNALVDVNEKLLDFHTFENIIKKTIEEWAYYPDIKKWKQEKFEYILLIKLQYFDYGNTLSIWSIKQFANLFSINANQLADVMIEILPQKIDLLSGESIYSSFELIKNKLTPNENEELLEWVFERWNNKIKPDFADGAWCDELTPPTDSNQSIAYFLRFLLGYPDKKIRWRAIHSIRRLAKLNNAEILEVLLEKQNEKNCFPFQNKDYIYYWMSAKLYLWIAIERISLENPNILTQFKDVFYNNLMDEDLPHVLIRQYIKKTCLNLYTIDNTIFSKVEFQNIKSINVTKLGYVEEKKYDRKQRRYSNKFQNEWQFHFNALDTLPYWYSNIGDVFNLSQFDVADIADKIITQEWGITGDVNEGDFIRDQLSEREWYLTRNDHGSNPKIEDLSIYFEYHAMYCAANFLLENEPLLETDYWDSWEHWLNSEGNAFDNFWISDLRDPIPLKLEYWKNNFEKFDVEWRDNISEEYFDKCIGFLSEKNNKWLIVGGGTTKYFGVNQESISVKSSLVSKKGAEALLRALQTAKDSYDYSNPYEEVDEDEYDKKTIDENGFCIKGWLIDVTSRYEGLDSHDSLYNKTSKGYIKFGNIVHKYFKIQYDNFYKNGYLETQPISLFENWNEISDEDLRYRKYNRDIESSGSLFKVKSNFILSLLKTLDKSLLIRCIVERQLEERKYRERYGDNSNQVKLYLIKSDGTVKTLRGRDYKIG</sequence>
<name>A0A1M6MIB1_9FLAO</name>
<dbReference type="Proteomes" id="UP000184172">
    <property type="component" value="Unassembled WGS sequence"/>
</dbReference>
<dbReference type="Gene3D" id="3.40.50.300">
    <property type="entry name" value="P-loop containing nucleotide triphosphate hydrolases"/>
    <property type="match status" value="1"/>
</dbReference>
<evidence type="ECO:0000313" key="2">
    <source>
        <dbReference type="EMBL" id="SHJ83164.1"/>
    </source>
</evidence>
<dbReference type="RefSeq" id="WP_073220979.1">
    <property type="nucleotide sequence ID" value="NZ_FNNS01000025.1"/>
</dbReference>
<organism evidence="2 3">
    <name type="scientific">Aequorivita viscosa</name>
    <dbReference type="NCBI Taxonomy" id="797419"/>
    <lineage>
        <taxon>Bacteria</taxon>
        <taxon>Pseudomonadati</taxon>
        <taxon>Bacteroidota</taxon>
        <taxon>Flavobacteriia</taxon>
        <taxon>Flavobacteriales</taxon>
        <taxon>Flavobacteriaceae</taxon>
        <taxon>Aequorivita</taxon>
    </lineage>
</organism>
<gene>
    <name evidence="2" type="ORF">SAMN04487908_12734</name>
</gene>
<dbReference type="STRING" id="797419.SAMN05216556_12536"/>
<dbReference type="SUPFAM" id="SSF52540">
    <property type="entry name" value="P-loop containing nucleoside triphosphate hydrolases"/>
    <property type="match status" value="1"/>
</dbReference>